<dbReference type="VEuPathDB" id="FungiDB:RhiirA1_475953"/>
<sequence>MPIAISIKDLAQTIIERLQDKYGMPLPPNIEIPSFEWIRGLKVSDVQIGTLDDFKFNMLYTTLICADDKHKIPIEELIATSTRVRNRPTLAPLDGEISACDYDFNKLSLTPSVNLFVDISDNFTESFYQGQVYVSYKYTVFQPSCGLRHATELHTNFEKQFENQTHKPNILLLYTNGGSDHRTAPYNSWANPAERIISILNLALQNVALKRDKISDEAEFIFEKLNIMKEIREAALDNLELRKELTNSIDSIQRFLDNRTSHLSLHNQNFKSDLPAKDEDMKYFFEAIHDIESEISAEDTTAQDLKKHLNIQQFLKTHCQSRQYTFQIKKYNVITCDFCKPIKLPLEVFESLHFLPDPEPSISDKDHYKEFNTIYGTQTSDKYRPSCMAQPEASDIPKARYSCGERLFPRDHSLGGLLFTKQALTCNSPIEVGYYSSRLQKDQLCYYCGSGEFLIDIDDNILENYQSVYYPLCSSCEIGGRKTHT</sequence>
<name>A0A2N1MN24_9GLOM</name>
<dbReference type="EMBL" id="LLXL01001743">
    <property type="protein sequence ID" value="PKK63039.1"/>
    <property type="molecule type" value="Genomic_DNA"/>
</dbReference>
<dbReference type="VEuPathDB" id="FungiDB:RhiirFUN_005826"/>
<comment type="caution">
    <text evidence="1">The sequence shown here is derived from an EMBL/GenBank/DDBJ whole genome shotgun (WGS) entry which is preliminary data.</text>
</comment>
<protein>
    <submittedName>
        <fullName evidence="1">Uncharacterized protein</fullName>
    </submittedName>
</protein>
<dbReference type="Proteomes" id="UP000233469">
    <property type="component" value="Unassembled WGS sequence"/>
</dbReference>
<gene>
    <name evidence="1" type="ORF">RhiirC2_789476</name>
</gene>
<proteinExistence type="predicted"/>
<reference evidence="1 2" key="1">
    <citation type="submission" date="2016-04" db="EMBL/GenBank/DDBJ databases">
        <title>Genome analyses suggest a sexual origin of heterokaryosis in a supposedly ancient asexual fungus.</title>
        <authorList>
            <person name="Ropars J."/>
            <person name="Sedzielewska K."/>
            <person name="Noel J."/>
            <person name="Charron P."/>
            <person name="Farinelli L."/>
            <person name="Marton T."/>
            <person name="Kruger M."/>
            <person name="Pelin A."/>
            <person name="Brachmann A."/>
            <person name="Corradi N."/>
        </authorList>
    </citation>
    <scope>NUCLEOTIDE SEQUENCE [LARGE SCALE GENOMIC DNA]</scope>
    <source>
        <strain evidence="1 2">C2</strain>
    </source>
</reference>
<evidence type="ECO:0000313" key="1">
    <source>
        <dbReference type="EMBL" id="PKK63039.1"/>
    </source>
</evidence>
<accession>A0A2N1MN24</accession>
<evidence type="ECO:0000313" key="2">
    <source>
        <dbReference type="Proteomes" id="UP000233469"/>
    </source>
</evidence>
<reference evidence="1 2" key="2">
    <citation type="submission" date="2017-10" db="EMBL/GenBank/DDBJ databases">
        <title>Extensive intraspecific genome diversity in a model arbuscular mycorrhizal fungus.</title>
        <authorList>
            <person name="Chen E.C.H."/>
            <person name="Morin E."/>
            <person name="Baudet D."/>
            <person name="Noel J."/>
            <person name="Ndikumana S."/>
            <person name="Charron P."/>
            <person name="St-Onge C."/>
            <person name="Giorgi J."/>
            <person name="Grigoriev I.V."/>
            <person name="Roux C."/>
            <person name="Martin F.M."/>
            <person name="Corradi N."/>
        </authorList>
    </citation>
    <scope>NUCLEOTIDE SEQUENCE [LARGE SCALE GENOMIC DNA]</scope>
    <source>
        <strain evidence="1 2">C2</strain>
    </source>
</reference>
<dbReference type="VEuPathDB" id="FungiDB:FUN_013394"/>
<organism evidence="1 2">
    <name type="scientific">Rhizophagus irregularis</name>
    <dbReference type="NCBI Taxonomy" id="588596"/>
    <lineage>
        <taxon>Eukaryota</taxon>
        <taxon>Fungi</taxon>
        <taxon>Fungi incertae sedis</taxon>
        <taxon>Mucoromycota</taxon>
        <taxon>Glomeromycotina</taxon>
        <taxon>Glomeromycetes</taxon>
        <taxon>Glomerales</taxon>
        <taxon>Glomeraceae</taxon>
        <taxon>Rhizophagus</taxon>
    </lineage>
</organism>
<dbReference type="AlphaFoldDB" id="A0A2N1MN24"/>